<sequence length="440" mass="47984">MSSNVFFSPLPRAQPQPKHGTTTNFTSFPQKNLDRNALFSSQTSNEQSPVTPPRHLGSKTPFGFKSPTPVLFASPSASQSLPGSTPISIPQKGKGKGGVETLLTPRRPDLGYFAFPPGSPPSFLSSDSNNAAATTDRVAYDGLSRSGGVSSVHTPAKPKSSSDPGSASTPPCTPPKSRTSNESSTHKPSPSPSRVLEQAEAERGEEEWVSRGGLLRDRFGNVDAARTKKVKEEVERKEREKVLRARWEAYEDGWKRLVKRCGGPGNKGKAKAGRNDAKDVSFNDIPWPVWVEDRTEEKPRFTMSMSIKHSPNGTFSRSQASFISGKKKDNYTLQDLNIDQIEDFLISPLSIRGSTETPKSRVRRSYLRWHPDKLGWLVDRVKEEDVDDVKAGVGTVLECLRRMNAKFRANGSPADSDLLRSQAGTPSSSCSASGSSPPVD</sequence>
<name>A0A0C2TCZ6_AMAMK</name>
<proteinExistence type="predicted"/>
<evidence type="ECO:0000313" key="3">
    <source>
        <dbReference type="Proteomes" id="UP000054549"/>
    </source>
</evidence>
<dbReference type="HOGENOM" id="CLU_050706_0_0_1"/>
<feature type="compositionally biased region" description="Polar residues" evidence="1">
    <location>
        <begin position="38"/>
        <end position="49"/>
    </location>
</feature>
<gene>
    <name evidence="2" type="ORF">M378DRAFT_178644</name>
</gene>
<feature type="compositionally biased region" description="Low complexity" evidence="1">
    <location>
        <begin position="426"/>
        <end position="440"/>
    </location>
</feature>
<feature type="region of interest" description="Disordered" evidence="1">
    <location>
        <begin position="410"/>
        <end position="440"/>
    </location>
</feature>
<organism evidence="2 3">
    <name type="scientific">Amanita muscaria (strain Koide BX008)</name>
    <dbReference type="NCBI Taxonomy" id="946122"/>
    <lineage>
        <taxon>Eukaryota</taxon>
        <taxon>Fungi</taxon>
        <taxon>Dikarya</taxon>
        <taxon>Basidiomycota</taxon>
        <taxon>Agaricomycotina</taxon>
        <taxon>Agaricomycetes</taxon>
        <taxon>Agaricomycetidae</taxon>
        <taxon>Agaricales</taxon>
        <taxon>Pluteineae</taxon>
        <taxon>Amanitaceae</taxon>
        <taxon>Amanita</taxon>
    </lineage>
</organism>
<feature type="compositionally biased region" description="Low complexity" evidence="1">
    <location>
        <begin position="113"/>
        <end position="128"/>
    </location>
</feature>
<accession>A0A0C2TCZ6</accession>
<evidence type="ECO:0000313" key="2">
    <source>
        <dbReference type="EMBL" id="KIL64674.1"/>
    </source>
</evidence>
<dbReference type="AlphaFoldDB" id="A0A0C2TCZ6"/>
<dbReference type="OrthoDB" id="3241983at2759"/>
<dbReference type="STRING" id="946122.A0A0C2TCZ6"/>
<dbReference type="InParanoid" id="A0A0C2TCZ6"/>
<feature type="compositionally biased region" description="Polar residues" evidence="1">
    <location>
        <begin position="75"/>
        <end position="88"/>
    </location>
</feature>
<evidence type="ECO:0000256" key="1">
    <source>
        <dbReference type="SAM" id="MobiDB-lite"/>
    </source>
</evidence>
<protein>
    <submittedName>
        <fullName evidence="2">Uncharacterized protein</fullName>
    </submittedName>
</protein>
<feature type="compositionally biased region" description="Polar residues" evidence="1">
    <location>
        <begin position="147"/>
        <end position="188"/>
    </location>
</feature>
<feature type="region of interest" description="Disordered" evidence="1">
    <location>
        <begin position="1"/>
        <end position="214"/>
    </location>
</feature>
<feature type="compositionally biased region" description="Basic and acidic residues" evidence="1">
    <location>
        <begin position="200"/>
        <end position="214"/>
    </location>
</feature>
<feature type="compositionally biased region" description="Polar residues" evidence="1">
    <location>
        <begin position="19"/>
        <end position="30"/>
    </location>
</feature>
<keyword evidence="3" id="KW-1185">Reference proteome</keyword>
<dbReference type="Proteomes" id="UP000054549">
    <property type="component" value="Unassembled WGS sequence"/>
</dbReference>
<reference evidence="2 3" key="1">
    <citation type="submission" date="2014-04" db="EMBL/GenBank/DDBJ databases">
        <title>Evolutionary Origins and Diversification of the Mycorrhizal Mutualists.</title>
        <authorList>
            <consortium name="DOE Joint Genome Institute"/>
            <consortium name="Mycorrhizal Genomics Consortium"/>
            <person name="Kohler A."/>
            <person name="Kuo A."/>
            <person name="Nagy L.G."/>
            <person name="Floudas D."/>
            <person name="Copeland A."/>
            <person name="Barry K.W."/>
            <person name="Cichocki N."/>
            <person name="Veneault-Fourrey C."/>
            <person name="LaButti K."/>
            <person name="Lindquist E.A."/>
            <person name="Lipzen A."/>
            <person name="Lundell T."/>
            <person name="Morin E."/>
            <person name="Murat C."/>
            <person name="Riley R."/>
            <person name="Ohm R."/>
            <person name="Sun H."/>
            <person name="Tunlid A."/>
            <person name="Henrissat B."/>
            <person name="Grigoriev I.V."/>
            <person name="Hibbett D.S."/>
            <person name="Martin F."/>
        </authorList>
    </citation>
    <scope>NUCLEOTIDE SEQUENCE [LARGE SCALE GENOMIC DNA]</scope>
    <source>
        <strain evidence="2 3">Koide BX008</strain>
    </source>
</reference>
<dbReference type="EMBL" id="KN818247">
    <property type="protein sequence ID" value="KIL64674.1"/>
    <property type="molecule type" value="Genomic_DNA"/>
</dbReference>